<evidence type="ECO:0000259" key="2">
    <source>
        <dbReference type="Pfam" id="PF01385"/>
    </source>
</evidence>
<evidence type="ECO:0000313" key="5">
    <source>
        <dbReference type="Proteomes" id="UP000260773"/>
    </source>
</evidence>
<dbReference type="RefSeq" id="WP_117529276.1">
    <property type="nucleotide sequence ID" value="NZ_JAQDKA010000041.1"/>
</dbReference>
<sequence>MVKAIKVMLIPNNVQKTKMFQYAGASRFAYNWALAREKESYEKGGRFISDPELRKEFTKLRHSDEYAWLLNISNNVTKQAIKDACTAYKNFFKGLQKFPRFKSRKRSMPKFYQDNVKIQFSNTHVKLEGFSSSRKANKQKKNWVRLAEHGRIPTDVKYMNPRISFDGLNWWISVCVEFPDCKETLNDDGVGIDLGIKDLAVCSDAVKYKNINKSQKVKKLEKQKRRLQRSISRSYEKNKPANKKSRLN</sequence>
<accession>A0A3E2TCB6</accession>
<dbReference type="InterPro" id="IPR001959">
    <property type="entry name" value="Transposase"/>
</dbReference>
<evidence type="ECO:0000259" key="3">
    <source>
        <dbReference type="Pfam" id="PF12323"/>
    </source>
</evidence>
<feature type="domain" description="Transposase putative helix-turn-helix" evidence="3">
    <location>
        <begin position="1"/>
        <end position="45"/>
    </location>
</feature>
<dbReference type="AlphaFoldDB" id="A0A3E2TCB6"/>
<protein>
    <submittedName>
        <fullName evidence="4">Transposase</fullName>
    </submittedName>
</protein>
<reference evidence="4 5" key="1">
    <citation type="submission" date="2018-08" db="EMBL/GenBank/DDBJ databases">
        <title>A genome reference for cultivated species of the human gut microbiota.</title>
        <authorList>
            <person name="Zou Y."/>
            <person name="Xue W."/>
            <person name="Luo G."/>
        </authorList>
    </citation>
    <scope>NUCLEOTIDE SEQUENCE [LARGE SCALE GENOMIC DNA]</scope>
    <source>
        <strain evidence="4 5">AF45-17</strain>
    </source>
</reference>
<organism evidence="4 5">
    <name type="scientific">Coprococcus catus</name>
    <dbReference type="NCBI Taxonomy" id="116085"/>
    <lineage>
        <taxon>Bacteria</taxon>
        <taxon>Bacillati</taxon>
        <taxon>Bacillota</taxon>
        <taxon>Clostridia</taxon>
        <taxon>Lachnospirales</taxon>
        <taxon>Lachnospiraceae</taxon>
        <taxon>Coprococcus</taxon>
    </lineage>
</organism>
<comment type="caution">
    <text evidence="4">The sequence shown here is derived from an EMBL/GenBank/DDBJ whole genome shotgun (WGS) entry which is preliminary data.</text>
</comment>
<feature type="compositionally biased region" description="Basic residues" evidence="1">
    <location>
        <begin position="217"/>
        <end position="228"/>
    </location>
</feature>
<feature type="region of interest" description="Disordered" evidence="1">
    <location>
        <begin position="217"/>
        <end position="248"/>
    </location>
</feature>
<feature type="domain" description="Probable transposase IS891/IS1136/IS1341" evidence="2">
    <location>
        <begin position="173"/>
        <end position="246"/>
    </location>
</feature>
<evidence type="ECO:0000313" key="4">
    <source>
        <dbReference type="EMBL" id="RGB71643.1"/>
    </source>
</evidence>
<gene>
    <name evidence="4" type="ORF">DW070_17170</name>
</gene>
<name>A0A3E2TCB6_9FIRM</name>
<dbReference type="EMBL" id="QVEP01000093">
    <property type="protein sequence ID" value="RGB71643.1"/>
    <property type="molecule type" value="Genomic_DNA"/>
</dbReference>
<dbReference type="NCBIfam" id="NF040570">
    <property type="entry name" value="guided_TnpB"/>
    <property type="match status" value="1"/>
</dbReference>
<dbReference type="InterPro" id="IPR021027">
    <property type="entry name" value="Transposase_put_HTH"/>
</dbReference>
<dbReference type="Pfam" id="PF12323">
    <property type="entry name" value="HTH_OrfB_IS605"/>
    <property type="match status" value="1"/>
</dbReference>
<evidence type="ECO:0000256" key="1">
    <source>
        <dbReference type="SAM" id="MobiDB-lite"/>
    </source>
</evidence>
<proteinExistence type="predicted"/>
<dbReference type="Pfam" id="PF01385">
    <property type="entry name" value="OrfB_IS605"/>
    <property type="match status" value="1"/>
</dbReference>
<dbReference type="Proteomes" id="UP000260773">
    <property type="component" value="Unassembled WGS sequence"/>
</dbReference>